<evidence type="ECO:0000313" key="1">
    <source>
        <dbReference type="EMBL" id="CCO50119.1"/>
    </source>
</evidence>
<accession>A0AAV2VZC4</accession>
<name>A0AAV2VZC4_9VIBR</name>
<dbReference type="RefSeq" id="WP_022614014.1">
    <property type="nucleotide sequence ID" value="NZ_LK391965.1"/>
</dbReference>
<organism evidence="1 2">
    <name type="scientific">Vibrio nigripulchritudo SOn1</name>
    <dbReference type="NCBI Taxonomy" id="1238450"/>
    <lineage>
        <taxon>Bacteria</taxon>
        <taxon>Pseudomonadati</taxon>
        <taxon>Pseudomonadota</taxon>
        <taxon>Gammaproteobacteria</taxon>
        <taxon>Vibrionales</taxon>
        <taxon>Vibrionaceae</taxon>
        <taxon>Vibrio</taxon>
    </lineage>
</organism>
<evidence type="ECO:0000313" key="2">
    <source>
        <dbReference type="Proteomes" id="UP000018211"/>
    </source>
</evidence>
<comment type="caution">
    <text evidence="1">The sequence shown here is derived from an EMBL/GenBank/DDBJ whole genome shotgun (WGS) entry which is preliminary data.</text>
</comment>
<proteinExistence type="predicted"/>
<dbReference type="Proteomes" id="UP000018211">
    <property type="component" value="Unassembled WGS sequence"/>
</dbReference>
<dbReference type="EMBL" id="CAOF01000194">
    <property type="protein sequence ID" value="CCO50119.1"/>
    <property type="molecule type" value="Genomic_DNA"/>
</dbReference>
<gene>
    <name evidence="1" type="ORF">VIBNISOn1_970143</name>
</gene>
<dbReference type="AlphaFoldDB" id="A0AAV2VZC4"/>
<reference evidence="1 2" key="1">
    <citation type="journal article" date="2013" name="ISME J.">
        <title>Comparative genomics of pathogenic lineages of Vibrio nigripulchritudo identifies virulence-associated traits.</title>
        <authorList>
            <person name="Goudenege D."/>
            <person name="Labreuche Y."/>
            <person name="Krin E."/>
            <person name="Ansquer D."/>
            <person name="Mangenot S."/>
            <person name="Calteau A."/>
            <person name="Medigue C."/>
            <person name="Mazel D."/>
            <person name="Polz M.F."/>
            <person name="Le Roux F."/>
        </authorList>
    </citation>
    <scope>NUCLEOTIDE SEQUENCE [LARGE SCALE GENOMIC DNA]</scope>
    <source>
        <strain evidence="1 2">SOn1</strain>
    </source>
</reference>
<protein>
    <submittedName>
        <fullName evidence="1">Uncharacterized protein</fullName>
    </submittedName>
</protein>
<sequence length="181" mass="21834">MNIWFLRMDKDGWDDLDLNQNYKYIHSVHGSCCRRDIAQRYKNKIFPEFTMNGKELAKFIQTAKQKLVENKLFDLEQPGKRRCYIALRYWLIEMKKEDLVFVRNKEGKVILCEITGYISEEFFDEWRCFQRPVEVINEINESMVPSEIWRRTQGRKTIERNAKKHVTDWVVNNLRSLSSSK</sequence>